<comment type="similarity">
    <text evidence="16">Belongs to the thioester dehydratase family. FabZ subfamily.</text>
</comment>
<comment type="subcellular location">
    <subcellularLocation>
        <location evidence="3 16">Cytoplasm</location>
    </subcellularLocation>
</comment>
<dbReference type="GO" id="GO:0103117">
    <property type="term" value="F:UDP-3-O-acyl-N-acetylglucosamine deacetylase activity"/>
    <property type="evidence" value="ECO:0007669"/>
    <property type="project" value="UniProtKB-UniRule"/>
</dbReference>
<dbReference type="HAMAP" id="MF_00406">
    <property type="entry name" value="FabZ"/>
    <property type="match status" value="1"/>
</dbReference>
<dbReference type="Proteomes" id="UP000485562">
    <property type="component" value="Unassembled WGS sequence"/>
</dbReference>
<evidence type="ECO:0000256" key="14">
    <source>
        <dbReference type="ARBA" id="ARBA00025049"/>
    </source>
</evidence>
<evidence type="ECO:0000256" key="1">
    <source>
        <dbReference type="ARBA" id="ARBA00001947"/>
    </source>
</evidence>
<dbReference type="InterPro" id="IPR013114">
    <property type="entry name" value="FabA_FabZ"/>
</dbReference>
<evidence type="ECO:0000256" key="4">
    <source>
        <dbReference type="ARBA" id="ARBA00005002"/>
    </source>
</evidence>
<dbReference type="Gene3D" id="3.10.129.10">
    <property type="entry name" value="Hotdog Thioesterase"/>
    <property type="match status" value="1"/>
</dbReference>
<feature type="binding site" evidence="15">
    <location>
        <position position="241"/>
    </location>
    <ligand>
        <name>Zn(2+)</name>
        <dbReference type="ChEBI" id="CHEBI:29105"/>
    </ligand>
</feature>
<dbReference type="InterPro" id="IPR004463">
    <property type="entry name" value="UDP-acyl_GlcNac_deAcase"/>
</dbReference>
<dbReference type="Gene3D" id="3.30.1700.10">
    <property type="entry name" value="lpxc deacetylase, domain 2"/>
    <property type="match status" value="1"/>
</dbReference>
<dbReference type="EMBL" id="MWDQ01000027">
    <property type="protein sequence ID" value="OQB74852.1"/>
    <property type="molecule type" value="Genomic_DNA"/>
</dbReference>
<evidence type="ECO:0000256" key="7">
    <source>
        <dbReference type="ARBA" id="ARBA00022556"/>
    </source>
</evidence>
<evidence type="ECO:0000256" key="3">
    <source>
        <dbReference type="ARBA" id="ARBA00004496"/>
    </source>
</evidence>
<dbReference type="GO" id="GO:0019171">
    <property type="term" value="F:(3R)-hydroxyacyl-[acyl-carrier-protein] dehydratase activity"/>
    <property type="evidence" value="ECO:0007669"/>
    <property type="project" value="UniProtKB-EC"/>
</dbReference>
<dbReference type="AlphaFoldDB" id="A0A1V6CD55"/>
<dbReference type="PANTHER" id="PTHR33694:SF1">
    <property type="entry name" value="UDP-3-O-ACYL-N-ACETYLGLUCOSAMINE DEACETYLASE 1, MITOCHONDRIAL-RELATED"/>
    <property type="match status" value="1"/>
</dbReference>
<keyword evidence="5 16" id="KW-0963">Cytoplasm</keyword>
<dbReference type="GO" id="GO:0005737">
    <property type="term" value="C:cytoplasm"/>
    <property type="evidence" value="ECO:0007669"/>
    <property type="project" value="UniProtKB-SubCell"/>
</dbReference>
<dbReference type="EC" id="3.5.1.108" evidence="15"/>
<protein>
    <recommendedName>
        <fullName evidence="15 16">Multifunctional fusion protein</fullName>
    </recommendedName>
    <domain>
        <recommendedName>
            <fullName evidence="16">3-hydroxyacyl-[acyl-carrier-protein] dehydratase FabZ</fullName>
            <ecNumber evidence="16">4.2.1.59</ecNumber>
        </recommendedName>
        <alternativeName>
            <fullName evidence="16">(3R)-hydroxymyristoyl-[acyl-carrier-protein] dehydratase</fullName>
        </alternativeName>
        <alternativeName>
            <fullName evidence="16">Beta-hydroxyacyl-ACP dehydratase</fullName>
            <shortName evidence="16">(3R)-hydroxymyristoyl-ACP dehydrase</shortName>
        </alternativeName>
    </domain>
    <domain>
        <recommendedName>
            <fullName evidence="15">UDP-3-O-acyl-N-acetylglucosamine deacetylase</fullName>
            <shortName evidence="15">UDP-3-O-acyl-GlcNAc deacetylase</shortName>
            <ecNumber evidence="15">3.5.1.108</ecNumber>
        </recommendedName>
        <alternativeName>
            <fullName evidence="15">UDP-3-O-[R-3-hydroxymyristoyl]-N-acetylglucosamine deacetylase</fullName>
        </alternativeName>
    </domain>
</protein>
<dbReference type="NCBIfam" id="NF009667">
    <property type="entry name" value="PRK13188.1"/>
    <property type="match status" value="1"/>
</dbReference>
<gene>
    <name evidence="15 17" type="primary">lpxC</name>
    <name evidence="16" type="synonym">fabZ</name>
    <name evidence="17" type="ORF">BWX89_00341</name>
</gene>
<keyword evidence="9 15" id="KW-0378">Hydrolase</keyword>
<dbReference type="GO" id="GO:0046872">
    <property type="term" value="F:metal ion binding"/>
    <property type="evidence" value="ECO:0007669"/>
    <property type="project" value="UniProtKB-KW"/>
</dbReference>
<sequence length="441" mass="49170">MKQRTIERQFSIEGIGLHTGEKVSLLVRPALPDTGIVFIRKDIDGSPAIKADIDNLLDVEKFPRRSSIFDGKNTYIHTIEHLMSAVYGLGIDNLIVEITGSECPGLDGSAFIFAQKIIKSGIVEQDALKNFYKVKEPIYISDNSSHLVALPSDTLRISYTLDYPNSILNSQYASFEITPDSYLKEISSARTFCLEEEVDKLKTIGLGKGSDFNNTVVIGKNGVINNKFRFSNEPVRHKICDLIGDLALLGMPLKAHIIGIRSGHILNTKLVKSLKNVFNKEKIGAVYSPTGTWIEKKKPVLEIEDIQKIIPHRYPFLLVDRVIELEEDKRIIGIKNVSVDEWFFQGHFPGRPVMPGVLIVEAIAQVAGVLMLSKKENQGKMAFFMSIEQAKFRRTVRPGDQLVIKVDVTRLKSKVGQICGKAFVDDKVACEAVLLFVLVDG</sequence>
<evidence type="ECO:0000256" key="8">
    <source>
        <dbReference type="ARBA" id="ARBA00022723"/>
    </source>
</evidence>
<keyword evidence="6 15" id="KW-0444">Lipid biosynthesis</keyword>
<dbReference type="GO" id="GO:0009245">
    <property type="term" value="P:lipid A biosynthetic process"/>
    <property type="evidence" value="ECO:0007669"/>
    <property type="project" value="UniProtKB-UniRule"/>
</dbReference>
<evidence type="ECO:0000256" key="11">
    <source>
        <dbReference type="ARBA" id="ARBA00023098"/>
    </source>
</evidence>
<organism evidence="17">
    <name type="scientific">candidate division TA06 bacterium ADurb.Bin131</name>
    <dbReference type="NCBI Taxonomy" id="1852827"/>
    <lineage>
        <taxon>Bacteria</taxon>
        <taxon>Bacteria division TA06</taxon>
    </lineage>
</organism>
<dbReference type="NCBIfam" id="NF000582">
    <property type="entry name" value="PRK00006.1"/>
    <property type="match status" value="1"/>
</dbReference>
<keyword evidence="12 16" id="KW-0456">Lyase</keyword>
<feature type="active site" evidence="16">
    <location>
        <position position="347"/>
    </location>
</feature>
<keyword evidence="7 15" id="KW-0441">Lipid A biosynthesis</keyword>
<dbReference type="InterPro" id="IPR010084">
    <property type="entry name" value="FabZ"/>
</dbReference>
<comment type="catalytic activity">
    <reaction evidence="13 15">
        <text>a UDP-3-O-[(3R)-3-hydroxyacyl]-N-acetyl-alpha-D-glucosamine + H2O = a UDP-3-O-[(3R)-3-hydroxyacyl]-alpha-D-glucosamine + acetate</text>
        <dbReference type="Rhea" id="RHEA:67816"/>
        <dbReference type="ChEBI" id="CHEBI:15377"/>
        <dbReference type="ChEBI" id="CHEBI:30089"/>
        <dbReference type="ChEBI" id="CHEBI:137740"/>
        <dbReference type="ChEBI" id="CHEBI:173225"/>
        <dbReference type="EC" id="3.5.1.108"/>
    </reaction>
</comment>
<dbReference type="SUPFAM" id="SSF54211">
    <property type="entry name" value="Ribosomal protein S5 domain 2-like"/>
    <property type="match status" value="2"/>
</dbReference>
<dbReference type="InterPro" id="IPR011334">
    <property type="entry name" value="UDP-acyl_GlcNac_deAcase_C"/>
</dbReference>
<dbReference type="InterPro" id="IPR029069">
    <property type="entry name" value="HotDog_dom_sf"/>
</dbReference>
<comment type="catalytic activity">
    <reaction evidence="16">
        <text>a (3R)-hydroxyacyl-[ACP] = a (2E)-enoyl-[ACP] + H2O</text>
        <dbReference type="Rhea" id="RHEA:13097"/>
        <dbReference type="Rhea" id="RHEA-COMP:9925"/>
        <dbReference type="Rhea" id="RHEA-COMP:9945"/>
        <dbReference type="ChEBI" id="CHEBI:15377"/>
        <dbReference type="ChEBI" id="CHEBI:78784"/>
        <dbReference type="ChEBI" id="CHEBI:78827"/>
        <dbReference type="EC" id="4.2.1.59"/>
    </reaction>
</comment>
<comment type="cofactor">
    <cofactor evidence="1 15">
        <name>Zn(2+)</name>
        <dbReference type="ChEBI" id="CHEBI:29105"/>
    </cofactor>
</comment>
<dbReference type="InterPro" id="IPR015870">
    <property type="entry name" value="UDP-acyl_N-AcGlcN_deAcase_N"/>
</dbReference>
<proteinExistence type="inferred from homology"/>
<dbReference type="EC" id="4.2.1.59" evidence="16"/>
<dbReference type="UniPathway" id="UPA00359">
    <property type="reaction ID" value="UER00478"/>
</dbReference>
<reference evidence="17" key="1">
    <citation type="submission" date="2017-02" db="EMBL/GenBank/DDBJ databases">
        <title>Delving into the versatile metabolic prowess of the omnipresent phylum Bacteroidetes.</title>
        <authorList>
            <person name="Nobu M.K."/>
            <person name="Mei R."/>
            <person name="Narihiro T."/>
            <person name="Kuroda K."/>
            <person name="Liu W.-T."/>
        </authorList>
    </citation>
    <scope>NUCLEOTIDE SEQUENCE</scope>
    <source>
        <strain evidence="17">ADurb.Bin131</strain>
    </source>
</reference>
<keyword evidence="10 15" id="KW-0862">Zinc</keyword>
<dbReference type="InterPro" id="IPR020568">
    <property type="entry name" value="Ribosomal_Su5_D2-typ_SF"/>
</dbReference>
<evidence type="ECO:0000256" key="10">
    <source>
        <dbReference type="ARBA" id="ARBA00022833"/>
    </source>
</evidence>
<dbReference type="FunFam" id="3.10.129.10:FF:000001">
    <property type="entry name" value="3-hydroxyacyl-[acyl-carrier-protein] dehydratase FabZ"/>
    <property type="match status" value="1"/>
</dbReference>
<dbReference type="HAMAP" id="MF_00388">
    <property type="entry name" value="LpxC"/>
    <property type="match status" value="1"/>
</dbReference>
<evidence type="ECO:0000256" key="15">
    <source>
        <dbReference type="HAMAP-Rule" id="MF_00388"/>
    </source>
</evidence>
<dbReference type="PANTHER" id="PTHR33694">
    <property type="entry name" value="UDP-3-O-ACYL-N-ACETYLGLUCOSAMINE DEACETYLASE 1, MITOCHONDRIAL-RELATED"/>
    <property type="match status" value="1"/>
</dbReference>
<evidence type="ECO:0000256" key="9">
    <source>
        <dbReference type="ARBA" id="ARBA00022801"/>
    </source>
</evidence>
<name>A0A1V6CD55_UNCT6</name>
<dbReference type="Gene3D" id="3.30.230.20">
    <property type="entry name" value="lpxc deacetylase, domain 1"/>
    <property type="match status" value="1"/>
</dbReference>
<dbReference type="GO" id="GO:0006633">
    <property type="term" value="P:fatty acid biosynthetic process"/>
    <property type="evidence" value="ECO:0007669"/>
    <property type="project" value="UniProtKB-UniRule"/>
</dbReference>
<evidence type="ECO:0000256" key="5">
    <source>
        <dbReference type="ARBA" id="ARBA00022490"/>
    </source>
</evidence>
<dbReference type="GO" id="GO:0016020">
    <property type="term" value="C:membrane"/>
    <property type="evidence" value="ECO:0007669"/>
    <property type="project" value="GOC"/>
</dbReference>
<keyword evidence="11 15" id="KW-0443">Lipid metabolism</keyword>
<comment type="caution">
    <text evidence="17">The sequence shown here is derived from an EMBL/GenBank/DDBJ whole genome shotgun (WGS) entry which is preliminary data.</text>
</comment>
<dbReference type="NCBIfam" id="TIGR00325">
    <property type="entry name" value="lpxC"/>
    <property type="match status" value="1"/>
</dbReference>
<dbReference type="NCBIfam" id="TIGR01750">
    <property type="entry name" value="fabZ"/>
    <property type="match status" value="1"/>
</dbReference>
<feature type="binding site" evidence="15">
    <location>
        <position position="81"/>
    </location>
    <ligand>
        <name>Zn(2+)</name>
        <dbReference type="ChEBI" id="CHEBI:29105"/>
    </ligand>
</feature>
<evidence type="ECO:0000313" key="17">
    <source>
        <dbReference type="EMBL" id="OQB74852.1"/>
    </source>
</evidence>
<comment type="similarity">
    <text evidence="15">Belongs to the LpxC family.</text>
</comment>
<dbReference type="SUPFAM" id="SSF54637">
    <property type="entry name" value="Thioesterase/thiol ester dehydrase-isomerase"/>
    <property type="match status" value="1"/>
</dbReference>
<evidence type="ECO:0000256" key="13">
    <source>
        <dbReference type="ARBA" id="ARBA00024535"/>
    </source>
</evidence>
<comment type="pathway">
    <text evidence="4 15">Glycolipid biosynthesis; lipid IV(A) biosynthesis; lipid IV(A) from (3R)-3-hydroxytetradecanoyl-[acyl-carrier-protein] and UDP-N-acetyl-alpha-D-glucosamine: step 2/6.</text>
</comment>
<feature type="active site" description="Proton donor" evidence="15">
    <location>
        <position position="264"/>
    </location>
</feature>
<dbReference type="Pfam" id="PF07977">
    <property type="entry name" value="FabA"/>
    <property type="match status" value="1"/>
</dbReference>
<dbReference type="Pfam" id="PF03331">
    <property type="entry name" value="LpxC"/>
    <property type="match status" value="1"/>
</dbReference>
<dbReference type="CDD" id="cd01288">
    <property type="entry name" value="FabZ"/>
    <property type="match status" value="1"/>
</dbReference>
<comment type="function">
    <text evidence="2 15">Catalyzes the hydrolysis of UDP-3-O-myristoyl-N-acetylglucosamine to form UDP-3-O-myristoylglucosamine and acetate, the committed step in lipid A biosynthesis.</text>
</comment>
<accession>A0A1V6CD55</accession>
<feature type="binding site" evidence="15">
    <location>
        <position position="237"/>
    </location>
    <ligand>
        <name>Zn(2+)</name>
        <dbReference type="ChEBI" id="CHEBI:29105"/>
    </ligand>
</feature>
<evidence type="ECO:0000256" key="16">
    <source>
        <dbReference type="HAMAP-Rule" id="MF_00406"/>
    </source>
</evidence>
<evidence type="ECO:0000256" key="12">
    <source>
        <dbReference type="ARBA" id="ARBA00023239"/>
    </source>
</evidence>
<evidence type="ECO:0000256" key="6">
    <source>
        <dbReference type="ARBA" id="ARBA00022516"/>
    </source>
</evidence>
<comment type="function">
    <text evidence="14 16">Involved in unsaturated fatty acids biosynthesis. Catalyzes the dehydration of short chain beta-hydroxyacyl-ACPs and long chain saturated and unsaturated beta-hydroxyacyl-ACPs.</text>
</comment>
<evidence type="ECO:0000256" key="2">
    <source>
        <dbReference type="ARBA" id="ARBA00002923"/>
    </source>
</evidence>
<keyword evidence="8 15" id="KW-0479">Metal-binding</keyword>